<dbReference type="Proteomes" id="UP000193467">
    <property type="component" value="Unassembled WGS sequence"/>
</dbReference>
<dbReference type="AlphaFoldDB" id="A0A1Y2D7R8"/>
<evidence type="ECO:0000256" key="1">
    <source>
        <dbReference type="SAM" id="MobiDB-lite"/>
    </source>
</evidence>
<feature type="region of interest" description="Disordered" evidence="1">
    <location>
        <begin position="1"/>
        <end position="102"/>
    </location>
</feature>
<dbReference type="InParanoid" id="A0A1Y2D7R8"/>
<feature type="compositionally biased region" description="Polar residues" evidence="1">
    <location>
        <begin position="1"/>
        <end position="11"/>
    </location>
</feature>
<accession>A0A1Y2D7R8</accession>
<sequence>METTTPLQQPTAHGKRSGAARRKLRKERQAQLDARFANLEIDPEKGPKLPPELGTTSSTSLRTTRLPPTPLSPELSNAAPSSVRPRSSVGSGGTRRRSYSGRRSLFILTKLPALLSSAPTRDTRLEPSTFGPSSTICPRLKGS</sequence>
<dbReference type="EMBL" id="MCGR01000092">
    <property type="protein sequence ID" value="ORY55156.1"/>
    <property type="molecule type" value="Genomic_DNA"/>
</dbReference>
<gene>
    <name evidence="2" type="ORF">BCR35DRAFT_222690</name>
</gene>
<evidence type="ECO:0000313" key="3">
    <source>
        <dbReference type="Proteomes" id="UP000193467"/>
    </source>
</evidence>
<keyword evidence="3" id="KW-1185">Reference proteome</keyword>
<reference evidence="2 3" key="1">
    <citation type="submission" date="2016-07" db="EMBL/GenBank/DDBJ databases">
        <title>Pervasive Adenine N6-methylation of Active Genes in Fungi.</title>
        <authorList>
            <consortium name="DOE Joint Genome Institute"/>
            <person name="Mondo S.J."/>
            <person name="Dannebaum R.O."/>
            <person name="Kuo R.C."/>
            <person name="Labutti K."/>
            <person name="Haridas S."/>
            <person name="Kuo A."/>
            <person name="Salamov A."/>
            <person name="Ahrendt S.R."/>
            <person name="Lipzen A."/>
            <person name="Sullivan W."/>
            <person name="Andreopoulos W.B."/>
            <person name="Clum A."/>
            <person name="Lindquist E."/>
            <person name="Daum C."/>
            <person name="Ramamoorthy G.K."/>
            <person name="Gryganskyi A."/>
            <person name="Culley D."/>
            <person name="Magnuson J.K."/>
            <person name="James T.Y."/>
            <person name="O'Malley M.A."/>
            <person name="Stajich J.E."/>
            <person name="Spatafora J.W."/>
            <person name="Visel A."/>
            <person name="Grigoriev I.V."/>
        </authorList>
    </citation>
    <scope>NUCLEOTIDE SEQUENCE [LARGE SCALE GENOMIC DNA]</scope>
    <source>
        <strain evidence="2 3">62-1032</strain>
    </source>
</reference>
<feature type="compositionally biased region" description="Low complexity" evidence="1">
    <location>
        <begin position="55"/>
        <end position="89"/>
    </location>
</feature>
<proteinExistence type="predicted"/>
<feature type="region of interest" description="Disordered" evidence="1">
    <location>
        <begin position="116"/>
        <end position="143"/>
    </location>
</feature>
<organism evidence="2 3">
    <name type="scientific">Leucosporidium creatinivorum</name>
    <dbReference type="NCBI Taxonomy" id="106004"/>
    <lineage>
        <taxon>Eukaryota</taxon>
        <taxon>Fungi</taxon>
        <taxon>Dikarya</taxon>
        <taxon>Basidiomycota</taxon>
        <taxon>Pucciniomycotina</taxon>
        <taxon>Microbotryomycetes</taxon>
        <taxon>Leucosporidiales</taxon>
        <taxon>Leucosporidium</taxon>
    </lineage>
</organism>
<comment type="caution">
    <text evidence="2">The sequence shown here is derived from an EMBL/GenBank/DDBJ whole genome shotgun (WGS) entry which is preliminary data.</text>
</comment>
<feature type="compositionally biased region" description="Basic residues" evidence="1">
    <location>
        <begin position="13"/>
        <end position="26"/>
    </location>
</feature>
<evidence type="ECO:0000313" key="2">
    <source>
        <dbReference type="EMBL" id="ORY55156.1"/>
    </source>
</evidence>
<name>A0A1Y2D7R8_9BASI</name>
<protein>
    <submittedName>
        <fullName evidence="2">Uncharacterized protein</fullName>
    </submittedName>
</protein>